<evidence type="ECO:0000313" key="3">
    <source>
        <dbReference type="EMBL" id="GJS59718.1"/>
    </source>
</evidence>
<accession>A0ABQ4X3S9</accession>
<dbReference type="PANTHER" id="PTHR11439">
    <property type="entry name" value="GAG-POL-RELATED RETROTRANSPOSON"/>
    <property type="match status" value="1"/>
</dbReference>
<dbReference type="PANTHER" id="PTHR11439:SF495">
    <property type="entry name" value="REVERSE TRANSCRIPTASE, RNA-DEPENDENT DNA POLYMERASE-RELATED"/>
    <property type="match status" value="1"/>
</dbReference>
<evidence type="ECO:0000256" key="1">
    <source>
        <dbReference type="SAM" id="MobiDB-lite"/>
    </source>
</evidence>
<gene>
    <name evidence="3" type="ORF">Tco_0654502</name>
</gene>
<keyword evidence="4" id="KW-1185">Reference proteome</keyword>
<evidence type="ECO:0000259" key="2">
    <source>
        <dbReference type="Pfam" id="PF07727"/>
    </source>
</evidence>
<feature type="compositionally biased region" description="Basic and acidic residues" evidence="1">
    <location>
        <begin position="427"/>
        <end position="439"/>
    </location>
</feature>
<feature type="domain" description="Reverse transcriptase Ty1/copia-type" evidence="2">
    <location>
        <begin position="1"/>
        <end position="94"/>
    </location>
</feature>
<protein>
    <submittedName>
        <fullName evidence="3">Ribonuclease H-like domain-containing protein</fullName>
    </submittedName>
</protein>
<dbReference type="CDD" id="cd09272">
    <property type="entry name" value="RNase_HI_RT_Ty1"/>
    <property type="match status" value="1"/>
</dbReference>
<feature type="region of interest" description="Disordered" evidence="1">
    <location>
        <begin position="425"/>
        <end position="461"/>
    </location>
</feature>
<dbReference type="Proteomes" id="UP001151760">
    <property type="component" value="Unassembled WGS sequence"/>
</dbReference>
<proteinExistence type="predicted"/>
<organism evidence="3 4">
    <name type="scientific">Tanacetum coccineum</name>
    <dbReference type="NCBI Taxonomy" id="301880"/>
    <lineage>
        <taxon>Eukaryota</taxon>
        <taxon>Viridiplantae</taxon>
        <taxon>Streptophyta</taxon>
        <taxon>Embryophyta</taxon>
        <taxon>Tracheophyta</taxon>
        <taxon>Spermatophyta</taxon>
        <taxon>Magnoliopsida</taxon>
        <taxon>eudicotyledons</taxon>
        <taxon>Gunneridae</taxon>
        <taxon>Pentapetalae</taxon>
        <taxon>asterids</taxon>
        <taxon>campanulids</taxon>
        <taxon>Asterales</taxon>
        <taxon>Asteraceae</taxon>
        <taxon>Asteroideae</taxon>
        <taxon>Anthemideae</taxon>
        <taxon>Anthemidinae</taxon>
        <taxon>Tanacetum</taxon>
    </lineage>
</organism>
<reference evidence="3" key="2">
    <citation type="submission" date="2022-01" db="EMBL/GenBank/DDBJ databases">
        <authorList>
            <person name="Yamashiro T."/>
            <person name="Shiraishi A."/>
            <person name="Satake H."/>
            <person name="Nakayama K."/>
        </authorList>
    </citation>
    <scope>NUCLEOTIDE SEQUENCE</scope>
</reference>
<name>A0ABQ4X3S9_9ASTR</name>
<dbReference type="SUPFAM" id="SSF56672">
    <property type="entry name" value="DNA/RNA polymerases"/>
    <property type="match status" value="1"/>
</dbReference>
<evidence type="ECO:0000313" key="4">
    <source>
        <dbReference type="Proteomes" id="UP001151760"/>
    </source>
</evidence>
<reference evidence="3" key="1">
    <citation type="journal article" date="2022" name="Int. J. Mol. Sci.">
        <title>Draft Genome of Tanacetum Coccineum: Genomic Comparison of Closely Related Tanacetum-Family Plants.</title>
        <authorList>
            <person name="Yamashiro T."/>
            <person name="Shiraishi A."/>
            <person name="Nakayama K."/>
            <person name="Satake H."/>
        </authorList>
    </citation>
    <scope>NUCLEOTIDE SEQUENCE</scope>
</reference>
<sequence length="461" mass="51718">MDVKSAFLYERIEEEVYVCQPLGFEDLDFPDRVYKVEKALYGLHQAPRAWYETLSIYLLDNGFEREKIDKTLFIRRHKGDILLVQVYVDDIIFSQDKYVGEIQKKFRFTEVKTASTPMETQKPLLKDEDGEEVDVHMYRSMIGSLMYLTSSRPDIMFVVCACARYQVNPKVSHSSCCESDYAEASLDRKSTTGGCQFFGCRLISWQCKKQTVVANSTTEAEYVAASSCCGQATFKVKTVNGEVQLQALVDGKKIIITESTVRRDLQLEDAEGVDYNVADEAVNEEMDDSLVRAATTATSLDIEQDRGNINKTQSKATLNEQVPQDNSSRVLALETTKTTQATEIASLKKRVKKLERRNKSRTYGLKRLYRVGSSRRTDEDMFGVNDLDGDEVIFESVDVVKTAEETRSVVKEVTAVTIPVKLKSAKPKADKVVIQEPEHGASSTQQFSSSTNISGQGSGQG</sequence>
<comment type="caution">
    <text evidence="3">The sequence shown here is derived from an EMBL/GenBank/DDBJ whole genome shotgun (WGS) entry which is preliminary data.</text>
</comment>
<dbReference type="InterPro" id="IPR043502">
    <property type="entry name" value="DNA/RNA_pol_sf"/>
</dbReference>
<dbReference type="InterPro" id="IPR013103">
    <property type="entry name" value="RVT_2"/>
</dbReference>
<feature type="compositionally biased region" description="Polar residues" evidence="1">
    <location>
        <begin position="441"/>
        <end position="455"/>
    </location>
</feature>
<dbReference type="Pfam" id="PF07727">
    <property type="entry name" value="RVT_2"/>
    <property type="match status" value="1"/>
</dbReference>
<dbReference type="EMBL" id="BQNB010009168">
    <property type="protein sequence ID" value="GJS59718.1"/>
    <property type="molecule type" value="Genomic_DNA"/>
</dbReference>